<evidence type="ECO:0000256" key="3">
    <source>
        <dbReference type="SAM" id="MobiDB-lite"/>
    </source>
</evidence>
<dbReference type="PANTHER" id="PTHR23318:SF0">
    <property type="entry name" value="SERINE_THREONINE-PROTEIN PHOSPHATASE 4 REGULATORY SUBUNIT 3"/>
    <property type="match status" value="1"/>
</dbReference>
<gene>
    <name evidence="6" type="ORF">FRACYDRAFT_209177</name>
</gene>
<evidence type="ECO:0000256" key="1">
    <source>
        <dbReference type="ARBA" id="ARBA00004123"/>
    </source>
</evidence>
<dbReference type="OrthoDB" id="27483at2759"/>
<dbReference type="InterPro" id="IPR006887">
    <property type="entry name" value="P4R3-like_central_dom"/>
</dbReference>
<evidence type="ECO:0000313" key="7">
    <source>
        <dbReference type="Proteomes" id="UP000095751"/>
    </source>
</evidence>
<dbReference type="GO" id="GO:0030289">
    <property type="term" value="C:protein phosphatase 4 complex"/>
    <property type="evidence" value="ECO:0007669"/>
    <property type="project" value="TreeGrafter"/>
</dbReference>
<feature type="compositionally biased region" description="Polar residues" evidence="3">
    <location>
        <begin position="20"/>
        <end position="34"/>
    </location>
</feature>
<keyword evidence="7" id="KW-1185">Reference proteome</keyword>
<organism evidence="6 7">
    <name type="scientific">Fragilariopsis cylindrus CCMP1102</name>
    <dbReference type="NCBI Taxonomy" id="635003"/>
    <lineage>
        <taxon>Eukaryota</taxon>
        <taxon>Sar</taxon>
        <taxon>Stramenopiles</taxon>
        <taxon>Ochrophyta</taxon>
        <taxon>Bacillariophyta</taxon>
        <taxon>Bacillariophyceae</taxon>
        <taxon>Bacillariophycidae</taxon>
        <taxon>Bacillariales</taxon>
        <taxon>Bacillariaceae</taxon>
        <taxon>Fragilariopsis</taxon>
    </lineage>
</organism>
<feature type="domain" description="PP4R3 EVH1-like" evidence="5">
    <location>
        <begin position="39"/>
        <end position="150"/>
    </location>
</feature>
<evidence type="ECO:0000313" key="6">
    <source>
        <dbReference type="EMBL" id="OEU15739.1"/>
    </source>
</evidence>
<feature type="compositionally biased region" description="Basic and acidic residues" evidence="3">
    <location>
        <begin position="8"/>
        <end position="18"/>
    </location>
</feature>
<dbReference type="GO" id="GO:0005654">
    <property type="term" value="C:nucleoplasm"/>
    <property type="evidence" value="ECO:0007669"/>
    <property type="project" value="TreeGrafter"/>
</dbReference>
<feature type="region of interest" description="Disordered" evidence="3">
    <location>
        <begin position="752"/>
        <end position="788"/>
    </location>
</feature>
<dbReference type="GO" id="GO:0072542">
    <property type="term" value="F:protein phosphatase activator activity"/>
    <property type="evidence" value="ECO:0007669"/>
    <property type="project" value="TreeGrafter"/>
</dbReference>
<dbReference type="PANTHER" id="PTHR23318">
    <property type="entry name" value="ATP SYNTHASE GAMMA-RELATED"/>
    <property type="match status" value="1"/>
</dbReference>
<accession>A0A1E7FC66</accession>
<dbReference type="AlphaFoldDB" id="A0A1E7FC66"/>
<feature type="compositionally biased region" description="Acidic residues" evidence="3">
    <location>
        <begin position="752"/>
        <end position="764"/>
    </location>
</feature>
<dbReference type="InParanoid" id="A0A1E7FC66"/>
<dbReference type="Pfam" id="PF22972">
    <property type="entry name" value="EVH1_PP4R3"/>
    <property type="match status" value="1"/>
</dbReference>
<dbReference type="KEGG" id="fcy:FRACYDRAFT_209177"/>
<keyword evidence="2" id="KW-0539">Nucleus</keyword>
<dbReference type="Gene3D" id="2.30.29.30">
    <property type="entry name" value="Pleckstrin-homology domain (PH domain)/Phosphotyrosine-binding domain (PTB)"/>
    <property type="match status" value="1"/>
</dbReference>
<dbReference type="Pfam" id="PF04802">
    <property type="entry name" value="PP4R3"/>
    <property type="match status" value="1"/>
</dbReference>
<evidence type="ECO:0000256" key="2">
    <source>
        <dbReference type="ARBA" id="ARBA00023242"/>
    </source>
</evidence>
<feature type="region of interest" description="Disordered" evidence="3">
    <location>
        <begin position="1"/>
        <end position="36"/>
    </location>
</feature>
<proteinExistence type="predicted"/>
<dbReference type="Proteomes" id="UP000095751">
    <property type="component" value="Unassembled WGS sequence"/>
</dbReference>
<dbReference type="EMBL" id="KV784359">
    <property type="protein sequence ID" value="OEU15739.1"/>
    <property type="molecule type" value="Genomic_DNA"/>
</dbReference>
<sequence length="810" mass="92198">MDDDSPDLEQKGETDINEGRVQSESQSKQRQHQQPEGWRVKLYRLNADGSWDDCGTGRILFSSSAATSTLSIQQQTHISSSNNSTGNPRILLRTRILLRDAYQRQGDNIITWCEPYLEEGNPAQGVDLALSFQDNAGCIDIWRQITDVQSKANERFRLKNGDKTGNNQFQQRESLAMYIAQNDCYYLKSLLSLFPPAEEQGDYGSLATLAACVKTILLLNDPSIIELIVTDELVFEDVCSTLEYDPDLRDKANHRWFLRDRAKFRTVALMEDEELVGAIHRSFRVNYLKDTLLRPTMDESSLSTLSSLQTFTHADVVKGVTMSPVETDDRGDLLRDSYLAKVIRILGHEMDEICELERRRGSLSFLRELFNMVRISLHQTDKDDFFAVLVSMEVDLSYEKKSHSQNMESSFGLVLEIIAGIAMHDPSLIRRKCLDFYASWKDERTADSSCQEMAGLTRPRPNEKKHVIFQCPPNDLLASLLFLLATETDAGVLLQVSEIMRIILDTDVMGDNRPMNTGFADEAEGIPPSGDIMLQRFEKGSYQEEPLLHKVPFSALRSSFAVELLSFCVRAHQYRMKMYLLRSRVLGNVLKLIKPSSLPRITSGDRCLKLAALRFLRAVLSVDEDLYHRHIIQDDLFGPVFEAFRANPVGDNLVSSSIVEMCDFINSKNINSLIEYIVTKHLSVTGTEAPAPSLEDVSSPYVNTLTSLRHAYEKLIYDRKNADQNNEIVMNEKGREDQRKFREVDQEENYFDCDDDEEEDEDETVMERQQAPETEMHKAPRMFSLSQTQHVRLEIDKSTISEKPSGGACM</sequence>
<reference evidence="6 7" key="1">
    <citation type="submission" date="2016-09" db="EMBL/GenBank/DDBJ databases">
        <title>Extensive genetic diversity and differential bi-allelic expression allows diatom success in the polar Southern Ocean.</title>
        <authorList>
            <consortium name="DOE Joint Genome Institute"/>
            <person name="Mock T."/>
            <person name="Otillar R.P."/>
            <person name="Strauss J."/>
            <person name="Dupont C."/>
            <person name="Frickenhaus S."/>
            <person name="Maumus F."/>
            <person name="Mcmullan M."/>
            <person name="Sanges R."/>
            <person name="Schmutz J."/>
            <person name="Toseland A."/>
            <person name="Valas R."/>
            <person name="Veluchamy A."/>
            <person name="Ward B.J."/>
            <person name="Allen A."/>
            <person name="Barry K."/>
            <person name="Falciatore A."/>
            <person name="Ferrante M."/>
            <person name="Fortunato A.E."/>
            <person name="Gloeckner G."/>
            <person name="Gruber A."/>
            <person name="Hipkin R."/>
            <person name="Janech M."/>
            <person name="Kroth P."/>
            <person name="Leese F."/>
            <person name="Lindquist E."/>
            <person name="Lyon B.R."/>
            <person name="Martin J."/>
            <person name="Mayer C."/>
            <person name="Parker M."/>
            <person name="Quesneville H."/>
            <person name="Raymond J."/>
            <person name="Uhlig C."/>
            <person name="Valentin K.U."/>
            <person name="Worden A.Z."/>
            <person name="Armbrust E.V."/>
            <person name="Bowler C."/>
            <person name="Green B."/>
            <person name="Moulton V."/>
            <person name="Van Oosterhout C."/>
            <person name="Grigoriev I."/>
        </authorList>
    </citation>
    <scope>NUCLEOTIDE SEQUENCE [LARGE SCALE GENOMIC DNA]</scope>
    <source>
        <strain evidence="6 7">CCMP1102</strain>
    </source>
</reference>
<evidence type="ECO:0000259" key="5">
    <source>
        <dbReference type="Pfam" id="PF22972"/>
    </source>
</evidence>
<name>A0A1E7FC66_9STRA</name>
<protein>
    <submittedName>
        <fullName evidence="6">DUF625-domain-containing protein</fullName>
    </submittedName>
</protein>
<dbReference type="InterPro" id="IPR051137">
    <property type="entry name" value="PP4R3-like"/>
</dbReference>
<evidence type="ECO:0000259" key="4">
    <source>
        <dbReference type="Pfam" id="PF04802"/>
    </source>
</evidence>
<comment type="subcellular location">
    <subcellularLocation>
        <location evidence="1">Nucleus</location>
    </subcellularLocation>
</comment>
<feature type="domain" description="Serine/threonine-protein phosphatase 4 regulatory subunit 3-like central" evidence="4">
    <location>
        <begin position="165"/>
        <end position="713"/>
    </location>
</feature>
<dbReference type="InterPro" id="IPR011993">
    <property type="entry name" value="PH-like_dom_sf"/>
</dbReference>
<dbReference type="InterPro" id="IPR055236">
    <property type="entry name" value="EVH1_PP4R3"/>
</dbReference>